<gene>
    <name evidence="1" type="ORF">M9Y10_003958</name>
</gene>
<reference evidence="1 2" key="1">
    <citation type="submission" date="2024-04" db="EMBL/GenBank/DDBJ databases">
        <title>Tritrichomonas musculus Genome.</title>
        <authorList>
            <person name="Alves-Ferreira E."/>
            <person name="Grigg M."/>
            <person name="Lorenzi H."/>
            <person name="Galac M."/>
        </authorList>
    </citation>
    <scope>NUCLEOTIDE SEQUENCE [LARGE SCALE GENOMIC DNA]</scope>
    <source>
        <strain evidence="1 2">EAF2021</strain>
    </source>
</reference>
<organism evidence="1 2">
    <name type="scientific">Tritrichomonas musculus</name>
    <dbReference type="NCBI Taxonomy" id="1915356"/>
    <lineage>
        <taxon>Eukaryota</taxon>
        <taxon>Metamonada</taxon>
        <taxon>Parabasalia</taxon>
        <taxon>Tritrichomonadida</taxon>
        <taxon>Tritrichomonadidae</taxon>
        <taxon>Tritrichomonas</taxon>
    </lineage>
</organism>
<evidence type="ECO:0000313" key="2">
    <source>
        <dbReference type="Proteomes" id="UP001470230"/>
    </source>
</evidence>
<accession>A0ABR2JQN8</accession>
<keyword evidence="2" id="KW-1185">Reference proteome</keyword>
<dbReference type="Proteomes" id="UP001470230">
    <property type="component" value="Unassembled WGS sequence"/>
</dbReference>
<proteinExistence type="predicted"/>
<comment type="caution">
    <text evidence="1">The sequence shown here is derived from an EMBL/GenBank/DDBJ whole genome shotgun (WGS) entry which is preliminary data.</text>
</comment>
<name>A0ABR2JQN8_9EUKA</name>
<evidence type="ECO:0000313" key="1">
    <source>
        <dbReference type="EMBL" id="KAK8881224.1"/>
    </source>
</evidence>
<sequence>MIEEIKAKLNPPMKEPVVGNFGVPIFEVPDDNYIKKFFKKKSVNIFQNSEILSLINCKRVQKKVNKKLKKQKIEDKNLGFIFDHFDMFESSEEQDRNDIEKSKYEFIVTGETIITNRFFN</sequence>
<dbReference type="EMBL" id="JAPFFF010000010">
    <property type="protein sequence ID" value="KAK8881224.1"/>
    <property type="molecule type" value="Genomic_DNA"/>
</dbReference>
<protein>
    <submittedName>
        <fullName evidence="1">Uncharacterized protein</fullName>
    </submittedName>
</protein>